<dbReference type="CDD" id="cd01991">
    <property type="entry name" value="Asn_synthase_B_C"/>
    <property type="match status" value="1"/>
</dbReference>
<name>A0ABX2EDP2_9BURK</name>
<dbReference type="PANTHER" id="PTHR43284:SF1">
    <property type="entry name" value="ASPARAGINE SYNTHETASE"/>
    <property type="match status" value="1"/>
</dbReference>
<evidence type="ECO:0000256" key="2">
    <source>
        <dbReference type="ARBA" id="ARBA00005752"/>
    </source>
</evidence>
<dbReference type="Gene3D" id="3.60.20.10">
    <property type="entry name" value="Glutamine Phosphoribosylpyrophosphate, subunit 1, domain 1"/>
    <property type="match status" value="1"/>
</dbReference>
<evidence type="ECO:0000256" key="3">
    <source>
        <dbReference type="ARBA" id="ARBA00012737"/>
    </source>
</evidence>
<evidence type="ECO:0000256" key="6">
    <source>
        <dbReference type="ARBA" id="ARBA00022962"/>
    </source>
</evidence>
<evidence type="ECO:0000259" key="8">
    <source>
        <dbReference type="PROSITE" id="PS51278"/>
    </source>
</evidence>
<keyword evidence="9" id="KW-0436">Ligase</keyword>
<organism evidence="9 10">
    <name type="scientific">Pseudaquabacterium terrae</name>
    <dbReference type="NCBI Taxonomy" id="2732868"/>
    <lineage>
        <taxon>Bacteria</taxon>
        <taxon>Pseudomonadati</taxon>
        <taxon>Pseudomonadota</taxon>
        <taxon>Betaproteobacteria</taxon>
        <taxon>Burkholderiales</taxon>
        <taxon>Sphaerotilaceae</taxon>
        <taxon>Pseudaquabacterium</taxon>
    </lineage>
</organism>
<comment type="catalytic activity">
    <reaction evidence="7">
        <text>L-aspartate + L-glutamine + ATP + H2O = L-asparagine + L-glutamate + AMP + diphosphate + H(+)</text>
        <dbReference type="Rhea" id="RHEA:12228"/>
        <dbReference type="ChEBI" id="CHEBI:15377"/>
        <dbReference type="ChEBI" id="CHEBI:15378"/>
        <dbReference type="ChEBI" id="CHEBI:29985"/>
        <dbReference type="ChEBI" id="CHEBI:29991"/>
        <dbReference type="ChEBI" id="CHEBI:30616"/>
        <dbReference type="ChEBI" id="CHEBI:33019"/>
        <dbReference type="ChEBI" id="CHEBI:58048"/>
        <dbReference type="ChEBI" id="CHEBI:58359"/>
        <dbReference type="ChEBI" id="CHEBI:456215"/>
        <dbReference type="EC" id="6.3.5.4"/>
    </reaction>
</comment>
<evidence type="ECO:0000313" key="10">
    <source>
        <dbReference type="Proteomes" id="UP000737171"/>
    </source>
</evidence>
<dbReference type="Pfam" id="PF13537">
    <property type="entry name" value="GATase_7"/>
    <property type="match status" value="1"/>
</dbReference>
<dbReference type="SUPFAM" id="SSF56235">
    <property type="entry name" value="N-terminal nucleophile aminohydrolases (Ntn hydrolases)"/>
    <property type="match status" value="1"/>
</dbReference>
<dbReference type="InterPro" id="IPR029055">
    <property type="entry name" value="Ntn_hydrolases_N"/>
</dbReference>
<keyword evidence="10" id="KW-1185">Reference proteome</keyword>
<dbReference type="NCBIfam" id="TIGR01536">
    <property type="entry name" value="asn_synth_AEB"/>
    <property type="match status" value="1"/>
</dbReference>
<dbReference type="SUPFAM" id="SSF52402">
    <property type="entry name" value="Adenine nucleotide alpha hydrolases-like"/>
    <property type="match status" value="1"/>
</dbReference>
<keyword evidence="6" id="KW-0315">Glutamine amidotransferase</keyword>
<proteinExistence type="inferred from homology"/>
<dbReference type="EMBL" id="JABRWJ010000002">
    <property type="protein sequence ID" value="NRF66512.1"/>
    <property type="molecule type" value="Genomic_DNA"/>
</dbReference>
<dbReference type="InterPro" id="IPR001962">
    <property type="entry name" value="Asn_synthase"/>
</dbReference>
<dbReference type="CDD" id="cd00712">
    <property type="entry name" value="AsnB"/>
    <property type="match status" value="1"/>
</dbReference>
<dbReference type="PANTHER" id="PTHR43284">
    <property type="entry name" value="ASPARAGINE SYNTHETASE (GLUTAMINE-HYDROLYZING)"/>
    <property type="match status" value="1"/>
</dbReference>
<evidence type="ECO:0000256" key="5">
    <source>
        <dbReference type="ARBA" id="ARBA00022840"/>
    </source>
</evidence>
<evidence type="ECO:0000313" key="9">
    <source>
        <dbReference type="EMBL" id="NRF66512.1"/>
    </source>
</evidence>
<dbReference type="Proteomes" id="UP000737171">
    <property type="component" value="Unassembled WGS sequence"/>
</dbReference>
<evidence type="ECO:0000256" key="7">
    <source>
        <dbReference type="ARBA" id="ARBA00048741"/>
    </source>
</evidence>
<dbReference type="GO" id="GO:0004066">
    <property type="term" value="F:asparagine synthase (glutamine-hydrolyzing) activity"/>
    <property type="evidence" value="ECO:0007669"/>
    <property type="project" value="UniProtKB-EC"/>
</dbReference>
<comment type="pathway">
    <text evidence="1">Amino-acid biosynthesis; L-asparagine biosynthesis; L-asparagine from L-aspartate (L-Gln route): step 1/1.</text>
</comment>
<sequence length="649" mass="71494">MCGIHGIYQLDGQRVEPAHLTAMGDVTAHRGPDDEGQHIDGNCGIAMRRLSIIDLAGGHQPIGNADGSLVLVCNGEIYNFRELRAELQAKGYRFKTGSDSEVLLHLYDAEGDDCVKRLNGMFDFALWDGRRRRLLIGRDRLGVKPLYVMQDGKRLAFATEAKALLKLPGARVALNREAVPGYLHLGYVAAPQTIFEGIRKLPPATLLSIENGQVREWRYWRLPSRIERGWSRDEWLQRTRAQIERSVEMQMVSDVPIGAFLSGGVDSSAVVGCMAKHSDHPIRTYAIGFEGGEAEALYNELPYARQVAKLFGTEHHEIVVKPDVVGLLPRLVWHMDEPVSDTAFITTYLVSEFARQDVKVILSGVGGDELFGGYRRYLGGHYARKFGRLPAPLRKLAGMAAARLPADRHSGLLNTLRLAKGFVASAEMDPDARYRSYLQVLSHDTVAQLLHAPRSALADDALAHAFAAAGHDDELNRMFAVDAETQLPDDLLMLTDKMSMAVSLECRVPLLDHELVELAAAMPADVKIAGGQLKHLMKASLGDLLPQDILHRKKRGFGTPMGAWLKKELAPVLRGLLSPAVLHRRGLFDADVVTQLVADHEANRIDGTDALIALLNLEVWSRLYLDGRDHADVADELHHLANGATAVPA</sequence>
<dbReference type="InterPro" id="IPR017932">
    <property type="entry name" value="GATase_2_dom"/>
</dbReference>
<dbReference type="Gene3D" id="3.40.50.620">
    <property type="entry name" value="HUPs"/>
    <property type="match status" value="1"/>
</dbReference>
<dbReference type="Pfam" id="PF00733">
    <property type="entry name" value="Asn_synthase"/>
    <property type="match status" value="1"/>
</dbReference>
<evidence type="ECO:0000256" key="1">
    <source>
        <dbReference type="ARBA" id="ARBA00005187"/>
    </source>
</evidence>
<comment type="caution">
    <text evidence="9">The sequence shown here is derived from an EMBL/GenBank/DDBJ whole genome shotgun (WGS) entry which is preliminary data.</text>
</comment>
<reference evidence="9 10" key="1">
    <citation type="submission" date="2020-05" db="EMBL/GenBank/DDBJ databases">
        <title>Aquincola sp. isolate from soil.</title>
        <authorList>
            <person name="Han J."/>
            <person name="Kim D.-U."/>
        </authorList>
    </citation>
    <scope>NUCLEOTIDE SEQUENCE [LARGE SCALE GENOMIC DNA]</scope>
    <source>
        <strain evidence="9 10">S2</strain>
    </source>
</reference>
<comment type="similarity">
    <text evidence="2">Belongs to the asparagine synthetase family.</text>
</comment>
<dbReference type="RefSeq" id="WP_173121641.1">
    <property type="nucleotide sequence ID" value="NZ_JABRWJ010000002.1"/>
</dbReference>
<gene>
    <name evidence="9" type="primary">asnB</name>
    <name evidence="9" type="ORF">HLB44_05915</name>
</gene>
<protein>
    <recommendedName>
        <fullName evidence="3">asparagine synthase (glutamine-hydrolyzing)</fullName>
        <ecNumber evidence="3">6.3.5.4</ecNumber>
    </recommendedName>
</protein>
<keyword evidence="4" id="KW-0547">Nucleotide-binding</keyword>
<dbReference type="PIRSF" id="PIRSF001589">
    <property type="entry name" value="Asn_synthetase_glu-h"/>
    <property type="match status" value="1"/>
</dbReference>
<evidence type="ECO:0000256" key="4">
    <source>
        <dbReference type="ARBA" id="ARBA00022741"/>
    </source>
</evidence>
<keyword evidence="5" id="KW-0067">ATP-binding</keyword>
<dbReference type="InterPro" id="IPR006426">
    <property type="entry name" value="Asn_synth_AEB"/>
</dbReference>
<dbReference type="InterPro" id="IPR014729">
    <property type="entry name" value="Rossmann-like_a/b/a_fold"/>
</dbReference>
<dbReference type="EC" id="6.3.5.4" evidence="3"/>
<dbReference type="InterPro" id="IPR051786">
    <property type="entry name" value="ASN_synthetase/amidase"/>
</dbReference>
<feature type="domain" description="Glutamine amidotransferase type-2" evidence="8">
    <location>
        <begin position="2"/>
        <end position="212"/>
    </location>
</feature>
<dbReference type="PROSITE" id="PS51278">
    <property type="entry name" value="GATASE_TYPE_2"/>
    <property type="match status" value="1"/>
</dbReference>
<dbReference type="InterPro" id="IPR033738">
    <property type="entry name" value="AsnB_N"/>
</dbReference>
<accession>A0ABX2EDP2</accession>